<feature type="region of interest" description="Disordered" evidence="1">
    <location>
        <begin position="85"/>
        <end position="143"/>
    </location>
</feature>
<proteinExistence type="predicted"/>
<sequence>MTLLTNFHNTNNLMSSSSNNNTVSSTNHNRIISMMGTISSNGATSPTTDLVKSNHIRYNQSIPNHTQTATPLDKQTFVFVEDKMSNQYKQSNPKRKKKSVHSSNPSGVTIFHHHHYQAADKSAQTGGSSSSSLIKNENPFIHHPTSNKVKIEKRKSKAKNGVQCVVVKEEIASLHANDDTKYEIGLEDGFTWWSWY</sequence>
<name>D2W0Y6_NAEGR</name>
<dbReference type="AlphaFoldDB" id="D2W0Y6"/>
<keyword evidence="3" id="KW-1185">Reference proteome</keyword>
<dbReference type="OMA" id="KSNHIRY"/>
<reference evidence="2 3" key="1">
    <citation type="journal article" date="2010" name="Cell">
        <title>The genome of Naegleria gruberi illuminates early eukaryotic versatility.</title>
        <authorList>
            <person name="Fritz-Laylin L.K."/>
            <person name="Prochnik S.E."/>
            <person name="Ginger M.L."/>
            <person name="Dacks J.B."/>
            <person name="Carpenter M.L."/>
            <person name="Field M.C."/>
            <person name="Kuo A."/>
            <person name="Paredez A."/>
            <person name="Chapman J."/>
            <person name="Pham J."/>
            <person name="Shu S."/>
            <person name="Neupane R."/>
            <person name="Cipriano M."/>
            <person name="Mancuso J."/>
            <person name="Tu H."/>
            <person name="Salamov A."/>
            <person name="Lindquist E."/>
            <person name="Shapiro H."/>
            <person name="Lucas S."/>
            <person name="Grigoriev I.V."/>
            <person name="Cande W.Z."/>
            <person name="Fulton C."/>
            <person name="Rokhsar D.S."/>
            <person name="Dawson S.C."/>
        </authorList>
    </citation>
    <scope>NUCLEOTIDE SEQUENCE [LARGE SCALE GENOMIC DNA]</scope>
    <source>
        <strain evidence="2 3">NEG-M</strain>
    </source>
</reference>
<evidence type="ECO:0000313" key="2">
    <source>
        <dbReference type="EMBL" id="EFC37263.1"/>
    </source>
</evidence>
<dbReference type="Proteomes" id="UP000006671">
    <property type="component" value="Unassembled WGS sequence"/>
</dbReference>
<dbReference type="OrthoDB" id="10458159at2759"/>
<dbReference type="EMBL" id="GG738920">
    <property type="protein sequence ID" value="EFC37263.1"/>
    <property type="molecule type" value="Genomic_DNA"/>
</dbReference>
<protein>
    <submittedName>
        <fullName evidence="2">Predicted protein</fullName>
    </submittedName>
</protein>
<accession>D2W0Y6</accession>
<organism evidence="3">
    <name type="scientific">Naegleria gruberi</name>
    <name type="common">Amoeba</name>
    <dbReference type="NCBI Taxonomy" id="5762"/>
    <lineage>
        <taxon>Eukaryota</taxon>
        <taxon>Discoba</taxon>
        <taxon>Heterolobosea</taxon>
        <taxon>Tetramitia</taxon>
        <taxon>Eutetramitia</taxon>
        <taxon>Vahlkampfiidae</taxon>
        <taxon>Naegleria</taxon>
    </lineage>
</organism>
<dbReference type="GeneID" id="8853685"/>
<evidence type="ECO:0000313" key="3">
    <source>
        <dbReference type="Proteomes" id="UP000006671"/>
    </source>
</evidence>
<dbReference type="RefSeq" id="XP_002670007.1">
    <property type="nucleotide sequence ID" value="XM_002669961.1"/>
</dbReference>
<dbReference type="KEGG" id="ngr:NAEGRDRAFT_75025"/>
<gene>
    <name evidence="2" type="ORF">NAEGRDRAFT_75025</name>
</gene>
<evidence type="ECO:0000256" key="1">
    <source>
        <dbReference type="SAM" id="MobiDB-lite"/>
    </source>
</evidence>
<dbReference type="VEuPathDB" id="AmoebaDB:NAEGRDRAFT_75025"/>
<dbReference type="InParanoid" id="D2W0Y6"/>